<evidence type="ECO:0000313" key="4">
    <source>
        <dbReference type="EMBL" id="CAB3237192.1"/>
    </source>
</evidence>
<dbReference type="InterPro" id="IPR042185">
    <property type="entry name" value="Serpin_sf_2"/>
</dbReference>
<protein>
    <recommendedName>
        <fullName evidence="3">Serpin domain-containing protein</fullName>
    </recommendedName>
</protein>
<reference evidence="4 5" key="1">
    <citation type="submission" date="2020-04" db="EMBL/GenBank/DDBJ databases">
        <authorList>
            <person name="Wallbank WR R."/>
            <person name="Pardo Diaz C."/>
            <person name="Kozak K."/>
            <person name="Martin S."/>
            <person name="Jiggins C."/>
            <person name="Moest M."/>
            <person name="Warren A I."/>
            <person name="Byers J.R.P. K."/>
            <person name="Montejo-Kovacevich G."/>
            <person name="Yen C E."/>
        </authorList>
    </citation>
    <scope>NUCLEOTIDE SEQUENCE [LARGE SCALE GENOMIC DNA]</scope>
</reference>
<dbReference type="EMBL" id="CADEBD010000303">
    <property type="protein sequence ID" value="CAB3237192.1"/>
    <property type="molecule type" value="Genomic_DNA"/>
</dbReference>
<accession>A0A8S0ZVB3</accession>
<dbReference type="OrthoDB" id="7479742at2759"/>
<sequence length="223" mass="25030">MCKCVKNTDLEVTFNKLTSISPENRRANGMSFVQSGFFLQLTLMALSLEVDSQTRAEIDRAIGFRDSDRETKSLMRELISSLPVDSEILKFRRASRMVVMPDCVVTPQFRTGAAAAIRMDVGSFNGTEKPEQICTILNQKIENDSGGAIRDTFDEDDLSGGVIAVLMTTLYFRARWRVAPTVLNGTWPFHDADDAPKRTVRMVKINDIMGYADMKEWNAEVSN</sequence>
<dbReference type="InterPro" id="IPR036186">
    <property type="entry name" value="Serpin_sf"/>
</dbReference>
<comment type="caution">
    <text evidence="4">The sequence shown here is derived from an EMBL/GenBank/DDBJ whole genome shotgun (WGS) entry which is preliminary data.</text>
</comment>
<name>A0A8S0ZVB3_ARCPL</name>
<dbReference type="GO" id="GO:0004867">
    <property type="term" value="F:serine-type endopeptidase inhibitor activity"/>
    <property type="evidence" value="ECO:0007669"/>
    <property type="project" value="UniProtKB-KW"/>
</dbReference>
<dbReference type="InterPro" id="IPR042178">
    <property type="entry name" value="Serpin_sf_1"/>
</dbReference>
<evidence type="ECO:0000259" key="3">
    <source>
        <dbReference type="Pfam" id="PF00079"/>
    </source>
</evidence>
<proteinExistence type="predicted"/>
<gene>
    <name evidence="4" type="ORF">APLA_LOCUS7709</name>
</gene>
<dbReference type="Gene3D" id="2.30.39.10">
    <property type="entry name" value="Alpha-1-antitrypsin, domain 1"/>
    <property type="match status" value="1"/>
</dbReference>
<evidence type="ECO:0000256" key="1">
    <source>
        <dbReference type="ARBA" id="ARBA00022690"/>
    </source>
</evidence>
<evidence type="ECO:0000256" key="2">
    <source>
        <dbReference type="ARBA" id="ARBA00022900"/>
    </source>
</evidence>
<keyword evidence="2" id="KW-0722">Serine protease inhibitor</keyword>
<organism evidence="4 5">
    <name type="scientific">Arctia plantaginis</name>
    <name type="common">Wood tiger moth</name>
    <name type="synonym">Phalaena plantaginis</name>
    <dbReference type="NCBI Taxonomy" id="874455"/>
    <lineage>
        <taxon>Eukaryota</taxon>
        <taxon>Metazoa</taxon>
        <taxon>Ecdysozoa</taxon>
        <taxon>Arthropoda</taxon>
        <taxon>Hexapoda</taxon>
        <taxon>Insecta</taxon>
        <taxon>Pterygota</taxon>
        <taxon>Neoptera</taxon>
        <taxon>Endopterygota</taxon>
        <taxon>Lepidoptera</taxon>
        <taxon>Glossata</taxon>
        <taxon>Ditrysia</taxon>
        <taxon>Noctuoidea</taxon>
        <taxon>Erebidae</taxon>
        <taxon>Arctiinae</taxon>
        <taxon>Arctia</taxon>
    </lineage>
</organism>
<evidence type="ECO:0000313" key="5">
    <source>
        <dbReference type="Proteomes" id="UP000494256"/>
    </source>
</evidence>
<keyword evidence="1" id="KW-0646">Protease inhibitor</keyword>
<dbReference type="Pfam" id="PF00079">
    <property type="entry name" value="Serpin"/>
    <property type="match status" value="1"/>
</dbReference>
<dbReference type="Proteomes" id="UP000494256">
    <property type="component" value="Unassembled WGS sequence"/>
</dbReference>
<dbReference type="Gene3D" id="3.30.497.10">
    <property type="entry name" value="Antithrombin, subunit I, domain 2"/>
    <property type="match status" value="1"/>
</dbReference>
<dbReference type="SUPFAM" id="SSF56574">
    <property type="entry name" value="Serpins"/>
    <property type="match status" value="1"/>
</dbReference>
<feature type="domain" description="Serpin" evidence="3">
    <location>
        <begin position="32"/>
        <end position="219"/>
    </location>
</feature>
<dbReference type="InterPro" id="IPR023796">
    <property type="entry name" value="Serpin_dom"/>
</dbReference>
<dbReference type="AlphaFoldDB" id="A0A8S0ZVB3"/>